<organism evidence="6 7">
    <name type="scientific">Epicoccum nigrum</name>
    <name type="common">Soil fungus</name>
    <name type="synonym">Epicoccum purpurascens</name>
    <dbReference type="NCBI Taxonomy" id="105696"/>
    <lineage>
        <taxon>Eukaryota</taxon>
        <taxon>Fungi</taxon>
        <taxon>Dikarya</taxon>
        <taxon>Ascomycota</taxon>
        <taxon>Pezizomycotina</taxon>
        <taxon>Dothideomycetes</taxon>
        <taxon>Pleosporomycetidae</taxon>
        <taxon>Pleosporales</taxon>
        <taxon>Pleosporineae</taxon>
        <taxon>Didymellaceae</taxon>
        <taxon>Epicoccum</taxon>
    </lineage>
</organism>
<dbReference type="InterPro" id="IPR023321">
    <property type="entry name" value="PINIT"/>
</dbReference>
<feature type="domain" description="SAP" evidence="4">
    <location>
        <begin position="17"/>
        <end position="51"/>
    </location>
</feature>
<evidence type="ECO:0000259" key="5">
    <source>
        <dbReference type="PROSITE" id="PS51466"/>
    </source>
</evidence>
<dbReference type="Pfam" id="PF02037">
    <property type="entry name" value="SAP"/>
    <property type="match status" value="1"/>
</dbReference>
<evidence type="ECO:0000256" key="1">
    <source>
        <dbReference type="ARBA" id="ARBA00004718"/>
    </source>
</evidence>
<dbReference type="PROSITE" id="PS50800">
    <property type="entry name" value="SAP"/>
    <property type="match status" value="1"/>
</dbReference>
<evidence type="ECO:0008006" key="8">
    <source>
        <dbReference type="Google" id="ProtNLM"/>
    </source>
</evidence>
<dbReference type="PROSITE" id="PS51466">
    <property type="entry name" value="PINIT"/>
    <property type="match status" value="1"/>
</dbReference>
<dbReference type="EMBL" id="KZ107862">
    <property type="protein sequence ID" value="OSS43647.1"/>
    <property type="molecule type" value="Genomic_DNA"/>
</dbReference>
<gene>
    <name evidence="6" type="ORF">B5807_11484</name>
</gene>
<evidence type="ECO:0000256" key="3">
    <source>
        <dbReference type="SAM" id="MobiDB-lite"/>
    </source>
</evidence>
<dbReference type="SMART" id="SM00513">
    <property type="entry name" value="SAP"/>
    <property type="match status" value="1"/>
</dbReference>
<feature type="region of interest" description="Disordered" evidence="3">
    <location>
        <begin position="73"/>
        <end position="116"/>
    </location>
</feature>
<sequence length="292" mass="31341">MSAASLQHLAATITDRSRTLINNDLKKILKEEGLSQTGNKAALQARVVQLITSAVRSGNADMLRRLQYRVQNHGEAPTPASSTSPTAPSFPSVPAPAMNGHSHGHGHTHTNGYSSASQFGALHQPQAPSRPDAAAAAAASAAITPISFFKLSPFYDIRELILGNMTLEASPSHRQNCTRNLIINESVSARLKADPTLRLLLFSALEAALPPYARTDITFPAQIEVRLNGDEVKANYKGLKNKPGSTRPADITDFVRLSPANYRNNLVVTYALTHKASTTQPEVSHILSALPS</sequence>
<dbReference type="InterPro" id="IPR003034">
    <property type="entry name" value="SAP_dom"/>
</dbReference>
<dbReference type="Proteomes" id="UP000193240">
    <property type="component" value="Unassembled WGS sequence"/>
</dbReference>
<dbReference type="GO" id="GO:0016925">
    <property type="term" value="P:protein sumoylation"/>
    <property type="evidence" value="ECO:0007669"/>
    <property type="project" value="UniProtKB-UniPathway"/>
</dbReference>
<dbReference type="InterPro" id="IPR038654">
    <property type="entry name" value="PINIT_sf"/>
</dbReference>
<dbReference type="UniPathway" id="UPA00886"/>
<dbReference type="SUPFAM" id="SSF68906">
    <property type="entry name" value="SAP domain"/>
    <property type="match status" value="1"/>
</dbReference>
<dbReference type="OMA" id="PYARTDI"/>
<dbReference type="STRING" id="105696.A0A1Y2LKD4"/>
<evidence type="ECO:0000313" key="7">
    <source>
        <dbReference type="Proteomes" id="UP000193240"/>
    </source>
</evidence>
<dbReference type="InParanoid" id="A0A1Y2LKD4"/>
<comment type="similarity">
    <text evidence="2">Belongs to the PIAS family.</text>
</comment>
<dbReference type="InterPro" id="IPR036361">
    <property type="entry name" value="SAP_dom_sf"/>
</dbReference>
<dbReference type="Gene3D" id="2.60.120.780">
    <property type="entry name" value="PINIT domain"/>
    <property type="match status" value="1"/>
</dbReference>
<evidence type="ECO:0000313" key="6">
    <source>
        <dbReference type="EMBL" id="OSS43647.1"/>
    </source>
</evidence>
<dbReference type="Pfam" id="PF14324">
    <property type="entry name" value="PINIT"/>
    <property type="match status" value="1"/>
</dbReference>
<feature type="domain" description="PINIT" evidence="5">
    <location>
        <begin position="124"/>
        <end position="292"/>
    </location>
</feature>
<proteinExistence type="inferred from homology"/>
<protein>
    <recommendedName>
        <fullName evidence="8">SAP domain-containing protein</fullName>
    </recommendedName>
</protein>
<comment type="pathway">
    <text evidence="1">Protein modification; protein sumoylation.</text>
</comment>
<name>A0A1Y2LKD4_EPING</name>
<dbReference type="AlphaFoldDB" id="A0A1Y2LKD4"/>
<evidence type="ECO:0000259" key="4">
    <source>
        <dbReference type="PROSITE" id="PS50800"/>
    </source>
</evidence>
<evidence type="ECO:0000256" key="2">
    <source>
        <dbReference type="ARBA" id="ARBA00005383"/>
    </source>
</evidence>
<feature type="compositionally biased region" description="Low complexity" evidence="3">
    <location>
        <begin position="76"/>
        <end position="101"/>
    </location>
</feature>
<keyword evidence="7" id="KW-1185">Reference proteome</keyword>
<reference evidence="6 7" key="1">
    <citation type="journal article" date="2017" name="Genome Announc.">
        <title>Genome sequence of the saprophytic ascomycete Epicoccum nigrum ICMP 19927 strain isolated from New Zealand.</title>
        <authorList>
            <person name="Fokin M."/>
            <person name="Fleetwood D."/>
            <person name="Weir B.S."/>
            <person name="Villas-Boas S.G."/>
        </authorList>
    </citation>
    <scope>NUCLEOTIDE SEQUENCE [LARGE SCALE GENOMIC DNA]</scope>
    <source>
        <strain evidence="6 7">ICMP 19927</strain>
    </source>
</reference>
<accession>A0A1Y2LKD4</accession>